<keyword evidence="3" id="KW-1185">Reference proteome</keyword>
<dbReference type="EMBL" id="JBHSOD010000003">
    <property type="protein sequence ID" value="MFC5884278.1"/>
    <property type="molecule type" value="Genomic_DNA"/>
</dbReference>
<dbReference type="Pfam" id="PF00753">
    <property type="entry name" value="Lactamase_B"/>
    <property type="match status" value="1"/>
</dbReference>
<gene>
    <name evidence="2" type="ORF">ACFP0N_04655</name>
</gene>
<dbReference type="RefSeq" id="WP_313762392.1">
    <property type="nucleotide sequence ID" value="NZ_BAAAVH010000050.1"/>
</dbReference>
<dbReference type="InterPro" id="IPR050855">
    <property type="entry name" value="NDM-1-like"/>
</dbReference>
<evidence type="ECO:0000313" key="3">
    <source>
        <dbReference type="Proteomes" id="UP001596067"/>
    </source>
</evidence>
<protein>
    <submittedName>
        <fullName evidence="2">MBL fold metallo-hydrolase</fullName>
    </submittedName>
</protein>
<dbReference type="Gene3D" id="3.60.15.10">
    <property type="entry name" value="Ribonuclease Z/Hydroxyacylglutathione hydrolase-like"/>
    <property type="match status" value="1"/>
</dbReference>
<evidence type="ECO:0000313" key="2">
    <source>
        <dbReference type="EMBL" id="MFC5884278.1"/>
    </source>
</evidence>
<organism evidence="2 3">
    <name type="scientific">Kitasatospora aburaviensis</name>
    <dbReference type="NCBI Taxonomy" id="67265"/>
    <lineage>
        <taxon>Bacteria</taxon>
        <taxon>Bacillati</taxon>
        <taxon>Actinomycetota</taxon>
        <taxon>Actinomycetes</taxon>
        <taxon>Kitasatosporales</taxon>
        <taxon>Streptomycetaceae</taxon>
        <taxon>Kitasatospora</taxon>
    </lineage>
</organism>
<dbReference type="CDD" id="cd07739">
    <property type="entry name" value="metallo-hydrolase-like_MBL-fold"/>
    <property type="match status" value="1"/>
</dbReference>
<reference evidence="3" key="1">
    <citation type="journal article" date="2019" name="Int. J. Syst. Evol. Microbiol.">
        <title>The Global Catalogue of Microorganisms (GCM) 10K type strain sequencing project: providing services to taxonomists for standard genome sequencing and annotation.</title>
        <authorList>
            <consortium name="The Broad Institute Genomics Platform"/>
            <consortium name="The Broad Institute Genome Sequencing Center for Infectious Disease"/>
            <person name="Wu L."/>
            <person name="Ma J."/>
        </authorList>
    </citation>
    <scope>NUCLEOTIDE SEQUENCE [LARGE SCALE GENOMIC DNA]</scope>
    <source>
        <strain evidence="3">CGMCC 4.1469</strain>
    </source>
</reference>
<sequence length="296" mass="32301">MTTDTALGYDVFVVDPSPLTGSELPNGEPRRYQPIAVTLVHGRQDAVLVDPPLTTEQAQQVGDWVESSGKRLTHIVATHGHGDHWFTAETLAERFGARVVASAGTIEQMHTNVSARELLWDVMWPDQIPVTPVTAETVPGNRLALEGHELGIVEVGHADSDDCTVVHVPDLGLVVAGDALYNGVHLYLADAAAGEFGPWRKAIDTVAALRPRHVVASHQYKNLDDDAGRIIAETRQYLDDAEAVLAAQATPEGFFSAMLERHPDRLGRTVLWVSARALYFAREGDDPWQTLLAAWL</sequence>
<dbReference type="InterPro" id="IPR036866">
    <property type="entry name" value="RibonucZ/Hydroxyglut_hydro"/>
</dbReference>
<name>A0ABW1ERQ2_9ACTN</name>
<proteinExistence type="predicted"/>
<accession>A0ABW1ERQ2</accession>
<dbReference type="PANTHER" id="PTHR42951">
    <property type="entry name" value="METALLO-BETA-LACTAMASE DOMAIN-CONTAINING"/>
    <property type="match status" value="1"/>
</dbReference>
<dbReference type="InterPro" id="IPR001279">
    <property type="entry name" value="Metallo-B-lactamas"/>
</dbReference>
<feature type="domain" description="Metallo-beta-lactamase" evidence="1">
    <location>
        <begin position="34"/>
        <end position="218"/>
    </location>
</feature>
<dbReference type="Proteomes" id="UP001596067">
    <property type="component" value="Unassembled WGS sequence"/>
</dbReference>
<comment type="caution">
    <text evidence="2">The sequence shown here is derived from an EMBL/GenBank/DDBJ whole genome shotgun (WGS) entry which is preliminary data.</text>
</comment>
<dbReference type="SMART" id="SM00849">
    <property type="entry name" value="Lactamase_B"/>
    <property type="match status" value="1"/>
</dbReference>
<dbReference type="PANTHER" id="PTHR42951:SF14">
    <property type="entry name" value="METALLO-BETA-LACTAMASE SUPERFAMILY PROTEIN"/>
    <property type="match status" value="1"/>
</dbReference>
<dbReference type="SUPFAM" id="SSF56281">
    <property type="entry name" value="Metallo-hydrolase/oxidoreductase"/>
    <property type="match status" value="1"/>
</dbReference>
<evidence type="ECO:0000259" key="1">
    <source>
        <dbReference type="SMART" id="SM00849"/>
    </source>
</evidence>